<gene>
    <name evidence="2" type="ORF">CRG98_022943</name>
</gene>
<evidence type="ECO:0000313" key="2">
    <source>
        <dbReference type="EMBL" id="PKI56655.1"/>
    </source>
</evidence>
<organism evidence="2 3">
    <name type="scientific">Punica granatum</name>
    <name type="common">Pomegranate</name>
    <dbReference type="NCBI Taxonomy" id="22663"/>
    <lineage>
        <taxon>Eukaryota</taxon>
        <taxon>Viridiplantae</taxon>
        <taxon>Streptophyta</taxon>
        <taxon>Embryophyta</taxon>
        <taxon>Tracheophyta</taxon>
        <taxon>Spermatophyta</taxon>
        <taxon>Magnoliopsida</taxon>
        <taxon>eudicotyledons</taxon>
        <taxon>Gunneridae</taxon>
        <taxon>Pentapetalae</taxon>
        <taxon>rosids</taxon>
        <taxon>malvids</taxon>
        <taxon>Myrtales</taxon>
        <taxon>Lythraceae</taxon>
        <taxon>Punica</taxon>
    </lineage>
</organism>
<comment type="caution">
    <text evidence="2">The sequence shown here is derived from an EMBL/GenBank/DDBJ whole genome shotgun (WGS) entry which is preliminary data.</text>
</comment>
<evidence type="ECO:0000313" key="3">
    <source>
        <dbReference type="Proteomes" id="UP000233551"/>
    </source>
</evidence>
<dbReference type="STRING" id="22663.A0A2I0JK41"/>
<feature type="domain" description="Tf2-1-like SH3-like" evidence="1">
    <location>
        <begin position="101"/>
        <end position="163"/>
    </location>
</feature>
<dbReference type="Pfam" id="PF24626">
    <property type="entry name" value="SH3_Tf2-1"/>
    <property type="match status" value="1"/>
</dbReference>
<dbReference type="AlphaFoldDB" id="A0A2I0JK41"/>
<accession>A0A2I0JK41</accession>
<dbReference type="PANTHER" id="PTHR35046">
    <property type="entry name" value="ZINC KNUCKLE (CCHC-TYPE) FAMILY PROTEIN"/>
    <property type="match status" value="1"/>
</dbReference>
<sequence>MATNAGLYMLLPIPSQSWEDSNMDFVLGLPRTQRVVHSVTPKGPLDLLPVSDKIRVHGKAVDFIHGLQEIHEAMLNNLEKAVRKYKTAADRKRSHMEFEVGNFVWAVLTNDRFSVGDYQKFAARKIGPVEVVEKINPNAYRLKLPNHIRTADVFNVKHLIPYVGDSLNDDDLRANSLHQGRMMRQKTWQFGTSRKIGSDDPVSRETPSGEQLTHLAVKRRDLGRILSFRASNGCFYVIWAFL</sequence>
<name>A0A2I0JK41_PUNGR</name>
<dbReference type="EMBL" id="PGOL01001587">
    <property type="protein sequence ID" value="PKI56655.1"/>
    <property type="molecule type" value="Genomic_DNA"/>
</dbReference>
<evidence type="ECO:0000259" key="1">
    <source>
        <dbReference type="Pfam" id="PF24626"/>
    </source>
</evidence>
<protein>
    <recommendedName>
        <fullName evidence="1">Tf2-1-like SH3-like domain-containing protein</fullName>
    </recommendedName>
</protein>
<dbReference type="InterPro" id="IPR056924">
    <property type="entry name" value="SH3_Tf2-1"/>
</dbReference>
<dbReference type="PANTHER" id="PTHR35046:SF18">
    <property type="entry name" value="RNA-DIRECTED DNA POLYMERASE"/>
    <property type="match status" value="1"/>
</dbReference>
<dbReference type="Proteomes" id="UP000233551">
    <property type="component" value="Unassembled WGS sequence"/>
</dbReference>
<proteinExistence type="predicted"/>
<keyword evidence="3" id="KW-1185">Reference proteome</keyword>
<reference evidence="2 3" key="1">
    <citation type="submission" date="2017-11" db="EMBL/GenBank/DDBJ databases">
        <title>De-novo sequencing of pomegranate (Punica granatum L.) genome.</title>
        <authorList>
            <person name="Akparov Z."/>
            <person name="Amiraslanov A."/>
            <person name="Hajiyeva S."/>
            <person name="Abbasov M."/>
            <person name="Kaur K."/>
            <person name="Hamwieh A."/>
            <person name="Solovyev V."/>
            <person name="Salamov A."/>
            <person name="Braich B."/>
            <person name="Kosarev P."/>
            <person name="Mahmoud A."/>
            <person name="Hajiyev E."/>
            <person name="Babayeva S."/>
            <person name="Izzatullayeva V."/>
            <person name="Mammadov A."/>
            <person name="Mammadov A."/>
            <person name="Sharifova S."/>
            <person name="Ojaghi J."/>
            <person name="Eynullazada K."/>
            <person name="Bayramov B."/>
            <person name="Abdulazimova A."/>
            <person name="Shahmuradov I."/>
        </authorList>
    </citation>
    <scope>NUCLEOTIDE SEQUENCE [LARGE SCALE GENOMIC DNA]</scope>
    <source>
        <strain evidence="3">cv. AG2017</strain>
        <tissue evidence="2">Leaf</tissue>
    </source>
</reference>